<sequence>MAVHKRSDLGTILDEITRGAPKQIYLCCGERYLCRQAAASIEQAFLEHGGGTSHAIDGAAEDPARILSRLQSLSLLPGWQVYRVSDSRLFLSRAVGPELWDKAHKAHQDNKTESSARYLAQLLALAALTDEQPGIFTALSEQQWQTAFGFSRPADNPAWADEILARHRPPAPAGGGDATERLITAIENGLPGRNILLLLAETVDKRKRLYNAIKKHGQVVDCSIAEGASRAAQDQQKGIVRELAAATLKELGKTIEPQVLEQLFERIGCHPVAVVREVEKLALYADERTQITGADLDLLIGRTREEAVFELSEAVAARNTSQALIILHQLLRDGIHALAIIATLRNFLRRLLIFKSLQLLPQPAWSRSMSSSQFQSSYLPALKDGGRWPELLTGHPYALFMSFSKAADWSLPTLKHGLTRLLEAEFRLKGTPLPAHIILEEMLVTITAAATPRPPTR</sequence>
<evidence type="ECO:0000256" key="1">
    <source>
        <dbReference type="ARBA" id="ARBA00012417"/>
    </source>
</evidence>
<keyword evidence="3" id="KW-0548">Nucleotidyltransferase</keyword>
<dbReference type="EC" id="2.7.7.7" evidence="1"/>
<evidence type="ECO:0000259" key="8">
    <source>
        <dbReference type="Pfam" id="PF21694"/>
    </source>
</evidence>
<evidence type="ECO:0000256" key="3">
    <source>
        <dbReference type="ARBA" id="ARBA00022695"/>
    </source>
</evidence>
<dbReference type="RefSeq" id="WP_073376016.1">
    <property type="nucleotide sequence ID" value="NZ_FQXS01000012.1"/>
</dbReference>
<dbReference type="Proteomes" id="UP000184139">
    <property type="component" value="Unassembled WGS sequence"/>
</dbReference>
<dbReference type="GO" id="GO:0003887">
    <property type="term" value="F:DNA-directed DNA polymerase activity"/>
    <property type="evidence" value="ECO:0007669"/>
    <property type="project" value="UniProtKB-KW"/>
</dbReference>
<name>A0A1M5WDH9_9BACT</name>
<feature type="domain" description="DNA polymerase III delta subunit-like C-terminal" evidence="8">
    <location>
        <begin position="305"/>
        <end position="358"/>
    </location>
</feature>
<evidence type="ECO:0000256" key="2">
    <source>
        <dbReference type="ARBA" id="ARBA00022679"/>
    </source>
</evidence>
<evidence type="ECO:0000256" key="4">
    <source>
        <dbReference type="ARBA" id="ARBA00022705"/>
    </source>
</evidence>
<dbReference type="SUPFAM" id="SSF48019">
    <property type="entry name" value="post-AAA+ oligomerization domain-like"/>
    <property type="match status" value="1"/>
</dbReference>
<dbReference type="InterPro" id="IPR008921">
    <property type="entry name" value="DNA_pol3_clamp-load_cplx_C"/>
</dbReference>
<dbReference type="GO" id="GO:0003677">
    <property type="term" value="F:DNA binding"/>
    <property type="evidence" value="ECO:0007669"/>
    <property type="project" value="InterPro"/>
</dbReference>
<dbReference type="STRING" id="1121409.SAMN02745124_02236"/>
<proteinExistence type="inferred from homology"/>
<keyword evidence="10" id="KW-1185">Reference proteome</keyword>
<gene>
    <name evidence="9" type="ORF">SAMN02745124_02236</name>
</gene>
<dbReference type="EMBL" id="FQXS01000012">
    <property type="protein sequence ID" value="SHH85555.1"/>
    <property type="molecule type" value="Genomic_DNA"/>
</dbReference>
<dbReference type="OrthoDB" id="5430039at2"/>
<dbReference type="Gene3D" id="1.20.272.10">
    <property type="match status" value="1"/>
</dbReference>
<evidence type="ECO:0000256" key="6">
    <source>
        <dbReference type="ARBA" id="ARBA00034754"/>
    </source>
</evidence>
<dbReference type="PANTHER" id="PTHR34388:SF1">
    <property type="entry name" value="DNA POLYMERASE III SUBUNIT DELTA"/>
    <property type="match status" value="1"/>
</dbReference>
<dbReference type="PANTHER" id="PTHR34388">
    <property type="entry name" value="DNA POLYMERASE III SUBUNIT DELTA"/>
    <property type="match status" value="1"/>
</dbReference>
<dbReference type="Gene3D" id="1.10.8.60">
    <property type="match status" value="1"/>
</dbReference>
<evidence type="ECO:0000256" key="7">
    <source>
        <dbReference type="ARBA" id="ARBA00049244"/>
    </source>
</evidence>
<dbReference type="GO" id="GO:0009360">
    <property type="term" value="C:DNA polymerase III complex"/>
    <property type="evidence" value="ECO:0007669"/>
    <property type="project" value="TreeGrafter"/>
</dbReference>
<keyword evidence="4" id="KW-0235">DNA replication</keyword>
<keyword evidence="5" id="KW-0239">DNA-directed DNA polymerase</keyword>
<evidence type="ECO:0000256" key="5">
    <source>
        <dbReference type="ARBA" id="ARBA00022932"/>
    </source>
</evidence>
<dbReference type="InterPro" id="IPR027417">
    <property type="entry name" value="P-loop_NTPase"/>
</dbReference>
<accession>A0A1M5WDH9</accession>
<comment type="similarity">
    <text evidence="6">Belongs to the DNA polymerase HolA subunit family.</text>
</comment>
<dbReference type="InterPro" id="IPR005790">
    <property type="entry name" value="DNA_polIII_delta"/>
</dbReference>
<dbReference type="NCBIfam" id="TIGR01128">
    <property type="entry name" value="holA"/>
    <property type="match status" value="1"/>
</dbReference>
<keyword evidence="2" id="KW-0808">Transferase</keyword>
<dbReference type="AlphaFoldDB" id="A0A1M5WDH9"/>
<dbReference type="InterPro" id="IPR048466">
    <property type="entry name" value="DNA_pol3_delta-like_C"/>
</dbReference>
<reference evidence="9 10" key="1">
    <citation type="submission" date="2016-11" db="EMBL/GenBank/DDBJ databases">
        <authorList>
            <person name="Jaros S."/>
            <person name="Januszkiewicz K."/>
            <person name="Wedrychowicz H."/>
        </authorList>
    </citation>
    <scope>NUCLEOTIDE SEQUENCE [LARGE SCALE GENOMIC DNA]</scope>
    <source>
        <strain evidence="9 10">DSM 9705</strain>
    </source>
</reference>
<dbReference type="GO" id="GO:0006261">
    <property type="term" value="P:DNA-templated DNA replication"/>
    <property type="evidence" value="ECO:0007669"/>
    <property type="project" value="TreeGrafter"/>
</dbReference>
<evidence type="ECO:0000313" key="9">
    <source>
        <dbReference type="EMBL" id="SHH85555.1"/>
    </source>
</evidence>
<dbReference type="Gene3D" id="3.40.50.300">
    <property type="entry name" value="P-loop containing nucleotide triphosphate hydrolases"/>
    <property type="match status" value="1"/>
</dbReference>
<comment type="catalytic activity">
    <reaction evidence="7">
        <text>DNA(n) + a 2'-deoxyribonucleoside 5'-triphosphate = DNA(n+1) + diphosphate</text>
        <dbReference type="Rhea" id="RHEA:22508"/>
        <dbReference type="Rhea" id="RHEA-COMP:17339"/>
        <dbReference type="Rhea" id="RHEA-COMP:17340"/>
        <dbReference type="ChEBI" id="CHEBI:33019"/>
        <dbReference type="ChEBI" id="CHEBI:61560"/>
        <dbReference type="ChEBI" id="CHEBI:173112"/>
        <dbReference type="EC" id="2.7.7.7"/>
    </reaction>
</comment>
<dbReference type="Pfam" id="PF21694">
    <property type="entry name" value="DNA_pol3_delta_C"/>
    <property type="match status" value="1"/>
</dbReference>
<protein>
    <recommendedName>
        <fullName evidence="1">DNA-directed DNA polymerase</fullName>
        <ecNumber evidence="1">2.7.7.7</ecNumber>
    </recommendedName>
</protein>
<evidence type="ECO:0000313" key="10">
    <source>
        <dbReference type="Proteomes" id="UP000184139"/>
    </source>
</evidence>
<organism evidence="9 10">
    <name type="scientific">Desulfofustis glycolicus DSM 9705</name>
    <dbReference type="NCBI Taxonomy" id="1121409"/>
    <lineage>
        <taxon>Bacteria</taxon>
        <taxon>Pseudomonadati</taxon>
        <taxon>Thermodesulfobacteriota</taxon>
        <taxon>Desulfobulbia</taxon>
        <taxon>Desulfobulbales</taxon>
        <taxon>Desulfocapsaceae</taxon>
        <taxon>Desulfofustis</taxon>
    </lineage>
</organism>